<organism evidence="3 4">
    <name type="scientific">Stylonychia lemnae</name>
    <name type="common">Ciliate</name>
    <dbReference type="NCBI Taxonomy" id="5949"/>
    <lineage>
        <taxon>Eukaryota</taxon>
        <taxon>Sar</taxon>
        <taxon>Alveolata</taxon>
        <taxon>Ciliophora</taxon>
        <taxon>Intramacronucleata</taxon>
        <taxon>Spirotrichea</taxon>
        <taxon>Stichotrichia</taxon>
        <taxon>Sporadotrichida</taxon>
        <taxon>Oxytrichidae</taxon>
        <taxon>Stylonychinae</taxon>
        <taxon>Stylonychia</taxon>
    </lineage>
</organism>
<accession>A0A078BCM2</accession>
<evidence type="ECO:0000313" key="4">
    <source>
        <dbReference type="Proteomes" id="UP000039865"/>
    </source>
</evidence>
<evidence type="ECO:0000313" key="3">
    <source>
        <dbReference type="EMBL" id="CDW90957.1"/>
    </source>
</evidence>
<gene>
    <name evidence="3" type="primary">Contig7922.g8456</name>
    <name evidence="3" type="ORF">STYLEM_20105</name>
</gene>
<sequence length="422" mass="46085">MSTTAVTTTEAPSTTNAPASTTTQAQTTILASTTTANTVSTTTITTTTTTEPPIVKQCQEANSVFDITSTLSEFIGESVSCRGMTVCPDGSPPPCSWTRKIATQCFNTQTNSGGSQELQIQNTAIFRIRTNSLPNHCYQSSQNQVKENNIDFQVIYKNKPRYSLGRERLLIDEDETSSVTSMFKGDNQLSVNFALCSGSWTSVGSILQVSPSYQEFSGIMENIVGIALNGVPIHIGNSEYGSDVFHPKKFGDKAYSEKTVELDQCLGSSEISGFYHYYGWSPCILPSDLIKSRNAEFCRNIPACIQDQLGYSLSFLSPQEKTIMIIGIARDGHSILGPYKRDGELWQPCDVDMCNGIEIAGIYYYVTTMFHPYTVGCWGPAPMKKVAEECSNNVKICSNSNLINAISISANLILIFILAISS</sequence>
<evidence type="ECO:0000259" key="2">
    <source>
        <dbReference type="Pfam" id="PF14240"/>
    </source>
</evidence>
<dbReference type="Pfam" id="PF14240">
    <property type="entry name" value="YHYH"/>
    <property type="match status" value="1"/>
</dbReference>
<feature type="region of interest" description="Disordered" evidence="1">
    <location>
        <begin position="1"/>
        <end position="24"/>
    </location>
</feature>
<reference evidence="3 4" key="1">
    <citation type="submission" date="2014-06" db="EMBL/GenBank/DDBJ databases">
        <authorList>
            <person name="Swart Estienne"/>
        </authorList>
    </citation>
    <scope>NUCLEOTIDE SEQUENCE [LARGE SCALE GENOMIC DNA]</scope>
    <source>
        <strain evidence="3 4">130c</strain>
    </source>
</reference>
<dbReference type="AlphaFoldDB" id="A0A078BCM2"/>
<protein>
    <recommendedName>
        <fullName evidence="2">YHYH domain-containing protein</fullName>
    </recommendedName>
</protein>
<evidence type="ECO:0000256" key="1">
    <source>
        <dbReference type="SAM" id="MobiDB-lite"/>
    </source>
</evidence>
<dbReference type="InterPro" id="IPR025924">
    <property type="entry name" value="YHYH_dom"/>
</dbReference>
<dbReference type="Proteomes" id="UP000039865">
    <property type="component" value="Unassembled WGS sequence"/>
</dbReference>
<feature type="domain" description="YHYH" evidence="2">
    <location>
        <begin position="222"/>
        <end position="339"/>
    </location>
</feature>
<dbReference type="OrthoDB" id="197925at2759"/>
<proteinExistence type="predicted"/>
<dbReference type="EMBL" id="CCKQ01018950">
    <property type="protein sequence ID" value="CDW90957.1"/>
    <property type="molecule type" value="Genomic_DNA"/>
</dbReference>
<keyword evidence="4" id="KW-1185">Reference proteome</keyword>
<name>A0A078BCM2_STYLE</name>
<dbReference type="InParanoid" id="A0A078BCM2"/>